<evidence type="ECO:0000313" key="5">
    <source>
        <dbReference type="EMBL" id="QBG82261.1"/>
    </source>
</evidence>
<dbReference type="EMBL" id="MH094273">
    <property type="protein sequence ID" value="QBG82261.1"/>
    <property type="molecule type" value="Genomic_DNA"/>
</dbReference>
<dbReference type="InterPro" id="IPR052006">
    <property type="entry name" value="MLP-like"/>
</dbReference>
<dbReference type="GO" id="GO:0006952">
    <property type="term" value="P:defense response"/>
    <property type="evidence" value="ECO:0007669"/>
    <property type="project" value="InterPro"/>
</dbReference>
<dbReference type="EMBL" id="MH094273">
    <property type="protein sequence ID" value="QBG82259.1"/>
    <property type="molecule type" value="Genomic_DNA"/>
</dbReference>
<dbReference type="EMBL" id="MH094273">
    <property type="protein sequence ID" value="QBG82260.1"/>
    <property type="molecule type" value="Genomic_DNA"/>
</dbReference>
<accession>A0A481S881</accession>
<comment type="similarity">
    <text evidence="1">Belongs to the MLP family.</text>
</comment>
<dbReference type="SMART" id="SM01037">
    <property type="entry name" value="Bet_v_1"/>
    <property type="match status" value="1"/>
</dbReference>
<feature type="domain" description="Bet v I/Major latex protein" evidence="2">
    <location>
        <begin position="26"/>
        <end position="177"/>
    </location>
</feature>
<reference evidence="4" key="1">
    <citation type="submission" date="2018-03" db="EMBL/GenBank/DDBJ databases">
        <title>A pathogenesis related 10 protein coordinates a spontaneous isomerization step in the biosynthesis of codeine and morphine in opium poppy.</title>
        <authorList>
            <person name="Facchini P.J."/>
            <person name="Hagel J.M."/>
        </authorList>
    </citation>
    <scope>NUCLEOTIDE SEQUENCE</scope>
</reference>
<dbReference type="InterPro" id="IPR000916">
    <property type="entry name" value="Bet_v_I/MLP"/>
</dbReference>
<organism evidence="4">
    <name type="scientific">Papaver somniferum</name>
    <name type="common">Opium poppy</name>
    <dbReference type="NCBI Taxonomy" id="3469"/>
    <lineage>
        <taxon>Eukaryota</taxon>
        <taxon>Viridiplantae</taxon>
        <taxon>Streptophyta</taxon>
        <taxon>Embryophyta</taxon>
        <taxon>Tracheophyta</taxon>
        <taxon>Spermatophyta</taxon>
        <taxon>Magnoliopsida</taxon>
        <taxon>Ranunculales</taxon>
        <taxon>Papaveraceae</taxon>
        <taxon>Papaveroideae</taxon>
        <taxon>Papaver</taxon>
    </lineage>
</organism>
<dbReference type="Gene3D" id="3.30.530.20">
    <property type="match status" value="1"/>
</dbReference>
<gene>
    <name evidence="4" type="primary">NISO2</name>
    <name evidence="3" type="synonym">NISO1</name>
    <name evidence="5" type="synonym">NISO3</name>
</gene>
<protein>
    <submittedName>
        <fullName evidence="4">NISO</fullName>
    </submittedName>
</protein>
<sequence>MDSVSAALVFHSSIYLCAMAHHGVSGLVGKIVTELEVNCNADEFYKILKRDEDVPRAVSDLFPPVKIAKGDGLVSGCIKEWDCVLADGKAMSGKEETTHNDETRTLRHRELEGDLMKDYKKFDSIIEVNPKPNGHGSIVTWSIEYEKMNEDSPAPFAYLASFHQNVVEVDSHLCLSE</sequence>
<evidence type="ECO:0000256" key="1">
    <source>
        <dbReference type="ARBA" id="ARBA00038242"/>
    </source>
</evidence>
<dbReference type="AlphaFoldDB" id="A0A481S881"/>
<evidence type="ECO:0000313" key="4">
    <source>
        <dbReference type="EMBL" id="QBG82260.1"/>
    </source>
</evidence>
<dbReference type="InterPro" id="IPR023393">
    <property type="entry name" value="START-like_dom_sf"/>
</dbReference>
<dbReference type="PANTHER" id="PTHR31338">
    <property type="entry name" value="POLYKETIDE CYCLASE/DEHYDRASE AND LIPID TRANSPORT SUPERFAMILY PROTEIN"/>
    <property type="match status" value="1"/>
</dbReference>
<dbReference type="Pfam" id="PF00407">
    <property type="entry name" value="Bet_v_1"/>
    <property type="match status" value="1"/>
</dbReference>
<proteinExistence type="inferred from homology"/>
<evidence type="ECO:0000313" key="3">
    <source>
        <dbReference type="EMBL" id="QBG82259.1"/>
    </source>
</evidence>
<name>A0A481S881_PAPSO</name>
<evidence type="ECO:0000259" key="2">
    <source>
        <dbReference type="SMART" id="SM01037"/>
    </source>
</evidence>
<dbReference type="PANTHER" id="PTHR31338:SF16">
    <property type="entry name" value="POLYKETIDE CYCLASE_DEHYDRASE AND LIPID TRANSPORT SUPERFAMILY PROTEIN"/>
    <property type="match status" value="1"/>
</dbReference>
<dbReference type="SUPFAM" id="SSF55961">
    <property type="entry name" value="Bet v1-like"/>
    <property type="match status" value="1"/>
</dbReference>